<feature type="transmembrane region" description="Helical" evidence="6">
    <location>
        <begin position="244"/>
        <end position="262"/>
    </location>
</feature>
<evidence type="ECO:0000313" key="8">
    <source>
        <dbReference type="EMBL" id="PNG27340.1"/>
    </source>
</evidence>
<feature type="transmembrane region" description="Helical" evidence="6">
    <location>
        <begin position="336"/>
        <end position="360"/>
    </location>
</feature>
<feature type="transmembrane region" description="Helical" evidence="6">
    <location>
        <begin position="717"/>
        <end position="742"/>
    </location>
</feature>
<feature type="transmembrane region" description="Helical" evidence="6">
    <location>
        <begin position="749"/>
        <end position="769"/>
    </location>
</feature>
<gene>
    <name evidence="8" type="ORF">CR492_04535</name>
</gene>
<dbReference type="AlphaFoldDB" id="A0A2J7TKN8"/>
<dbReference type="PROSITE" id="PS50156">
    <property type="entry name" value="SSD"/>
    <property type="match status" value="1"/>
</dbReference>
<reference evidence="8 9" key="1">
    <citation type="submission" date="2017-10" db="EMBL/GenBank/DDBJ databases">
        <title>Genome announcement of Methylocella silvestris TVC from permafrost.</title>
        <authorList>
            <person name="Wang J."/>
            <person name="Geng K."/>
            <person name="Ul-Haque F."/>
            <person name="Crombie A.T."/>
            <person name="Street L.E."/>
            <person name="Wookey P.A."/>
            <person name="Murrell J.C."/>
            <person name="Pratscher J."/>
        </authorList>
    </citation>
    <scope>NUCLEOTIDE SEQUENCE [LARGE SCALE GENOMIC DNA]</scope>
    <source>
        <strain evidence="8 9">TVC</strain>
    </source>
</reference>
<evidence type="ECO:0000256" key="3">
    <source>
        <dbReference type="ARBA" id="ARBA00022692"/>
    </source>
</evidence>
<comment type="subcellular location">
    <subcellularLocation>
        <location evidence="1">Cell membrane</location>
        <topology evidence="1">Multi-pass membrane protein</topology>
    </subcellularLocation>
</comment>
<feature type="transmembrane region" description="Helical" evidence="6">
    <location>
        <begin position="624"/>
        <end position="642"/>
    </location>
</feature>
<dbReference type="SUPFAM" id="SSF82866">
    <property type="entry name" value="Multidrug efflux transporter AcrB transmembrane domain"/>
    <property type="match status" value="2"/>
</dbReference>
<feature type="domain" description="SSD" evidence="7">
    <location>
        <begin position="276"/>
        <end position="394"/>
    </location>
</feature>
<dbReference type="Gene3D" id="1.20.1640.10">
    <property type="entry name" value="Multidrug efflux transporter AcrB transmembrane domain"/>
    <property type="match status" value="2"/>
</dbReference>
<keyword evidence="5 6" id="KW-0472">Membrane</keyword>
<proteinExistence type="predicted"/>
<comment type="caution">
    <text evidence="8">The sequence shown here is derived from an EMBL/GenBank/DDBJ whole genome shotgun (WGS) entry which is preliminary data.</text>
</comment>
<feature type="transmembrane region" description="Helical" evidence="6">
    <location>
        <begin position="269"/>
        <end position="289"/>
    </location>
</feature>
<evidence type="ECO:0000256" key="1">
    <source>
        <dbReference type="ARBA" id="ARBA00004651"/>
    </source>
</evidence>
<sequence length="797" mass="85418">MTDQGQKEHAADLNLTSSSVGKRAGLALGVERTGLISLRYPLFIALAALALVVAAGFGLTRLKVDDSLSQLFRSNTPEFRQYEEVTRKFPSSEYDVLAVIEGPSLLERDSLDKLRNFVTDVQLIDGVQGVISLYSARQPPENGDTPAPLFPDPLPEGAAYDALVKRVMSNEIIRGKILSEDGQLTLVVLALDPKIVGGKGLDAAVGEIRKTLAEDLDGTALKAELSGVPVMQLEIRTAVERDRLVYNATGFIAGCLIAILFFRRLSFMVIAAGPPLLAIILALGTLGWLDFRLNMFLNVMTPLIMVISFSDSMQLTFATRDRILAGQSKREALRNAILIVGPACVLTHATAALSFIALLFSDSELIRTFGEAGLIATLIALFTVLLLLPLLGMLLLRDETKLAATGRGGDLGVEALRAFCFWIAARMVRHPGLYSLVGLIVVAALGVVFGNLEPRYRLADQVPDKEQAVSASGRLDAKLTGANPIDVLIEFPQGASLFAPETLAVIAKTHSLLEHQKGVGNVWSLETLRRWLQDKMGASDVGTLQKYVDLLPEHLTQRFIDAKRDAVVVSGRVPDADASKLLPVVDAVDQSLQNLRAAYPGYTISVTGLSAIAARNSASMIDKLTRGLTIEFFFVAAFIGLAFRSVVVGLACVLPGIFPVVASGALLAVTGQGLQFASVVALTVSFGLGLSATIHFLNRLRIEGDSGENYALAVEQATVLVGPALILTSIVLACGLAVTVFSDLPSLRLFGWLSAFAMMAALTADLLILRPTAMFLHGAAERLAVWRRSEKTGPSPR</sequence>
<dbReference type="InterPro" id="IPR004869">
    <property type="entry name" value="MMPL_dom"/>
</dbReference>
<feature type="transmembrane region" description="Helical" evidence="6">
    <location>
        <begin position="372"/>
        <end position="396"/>
    </location>
</feature>
<feature type="transmembrane region" description="Helical" evidence="6">
    <location>
        <begin position="648"/>
        <end position="669"/>
    </location>
</feature>
<accession>A0A2J7TKN8</accession>
<dbReference type="OrthoDB" id="9794724at2"/>
<dbReference type="RefSeq" id="WP_102842537.1">
    <property type="nucleotide sequence ID" value="NZ_PDZR01000002.1"/>
</dbReference>
<dbReference type="Proteomes" id="UP000236286">
    <property type="component" value="Unassembled WGS sequence"/>
</dbReference>
<dbReference type="InterPro" id="IPR000731">
    <property type="entry name" value="SSD"/>
</dbReference>
<evidence type="ECO:0000259" key="7">
    <source>
        <dbReference type="PROSITE" id="PS50156"/>
    </source>
</evidence>
<evidence type="ECO:0000256" key="6">
    <source>
        <dbReference type="SAM" id="Phobius"/>
    </source>
</evidence>
<feature type="transmembrane region" description="Helical" evidence="6">
    <location>
        <begin position="431"/>
        <end position="452"/>
    </location>
</feature>
<dbReference type="Pfam" id="PF03176">
    <property type="entry name" value="MMPL"/>
    <property type="match status" value="2"/>
</dbReference>
<dbReference type="PANTHER" id="PTHR33406:SF12">
    <property type="entry name" value="BLR2997 PROTEIN"/>
    <property type="match status" value="1"/>
</dbReference>
<name>A0A2J7TKN8_METSI</name>
<dbReference type="EMBL" id="PDZR01000002">
    <property type="protein sequence ID" value="PNG27340.1"/>
    <property type="molecule type" value="Genomic_DNA"/>
</dbReference>
<organism evidence="8 9">
    <name type="scientific">Methylocella silvestris</name>
    <dbReference type="NCBI Taxonomy" id="199596"/>
    <lineage>
        <taxon>Bacteria</taxon>
        <taxon>Pseudomonadati</taxon>
        <taxon>Pseudomonadota</taxon>
        <taxon>Alphaproteobacteria</taxon>
        <taxon>Hyphomicrobiales</taxon>
        <taxon>Beijerinckiaceae</taxon>
        <taxon>Methylocella</taxon>
    </lineage>
</organism>
<feature type="transmembrane region" description="Helical" evidence="6">
    <location>
        <begin position="676"/>
        <end position="697"/>
    </location>
</feature>
<evidence type="ECO:0000256" key="4">
    <source>
        <dbReference type="ARBA" id="ARBA00022989"/>
    </source>
</evidence>
<protein>
    <submittedName>
        <fullName evidence="8">RND transporter</fullName>
    </submittedName>
</protein>
<dbReference type="InterPro" id="IPR050545">
    <property type="entry name" value="Mycobact_MmpL"/>
</dbReference>
<feature type="transmembrane region" description="Helical" evidence="6">
    <location>
        <begin position="40"/>
        <end position="59"/>
    </location>
</feature>
<dbReference type="GO" id="GO:0005886">
    <property type="term" value="C:plasma membrane"/>
    <property type="evidence" value="ECO:0007669"/>
    <property type="project" value="UniProtKB-SubCell"/>
</dbReference>
<keyword evidence="4 6" id="KW-1133">Transmembrane helix</keyword>
<feature type="transmembrane region" description="Helical" evidence="6">
    <location>
        <begin position="295"/>
        <end position="315"/>
    </location>
</feature>
<evidence type="ECO:0000256" key="2">
    <source>
        <dbReference type="ARBA" id="ARBA00022475"/>
    </source>
</evidence>
<dbReference type="PANTHER" id="PTHR33406">
    <property type="entry name" value="MEMBRANE PROTEIN MJ1562-RELATED"/>
    <property type="match status" value="1"/>
</dbReference>
<evidence type="ECO:0000313" key="9">
    <source>
        <dbReference type="Proteomes" id="UP000236286"/>
    </source>
</evidence>
<keyword evidence="3 6" id="KW-0812">Transmembrane</keyword>
<keyword evidence="2" id="KW-1003">Cell membrane</keyword>
<evidence type="ECO:0000256" key="5">
    <source>
        <dbReference type="ARBA" id="ARBA00023136"/>
    </source>
</evidence>